<proteinExistence type="predicted"/>
<dbReference type="PANTHER" id="PTHR43068">
    <property type="entry name" value="SLR1854 PROTEIN"/>
    <property type="match status" value="1"/>
</dbReference>
<accession>A0A0B7KNZ4</accession>
<gene>
    <name evidence="1" type="ORF">BN869_000012564_1</name>
</gene>
<organism evidence="1">
    <name type="scientific">Bionectria ochroleuca</name>
    <name type="common">Gliocladium roseum</name>
    <dbReference type="NCBI Taxonomy" id="29856"/>
    <lineage>
        <taxon>Eukaryota</taxon>
        <taxon>Fungi</taxon>
        <taxon>Dikarya</taxon>
        <taxon>Ascomycota</taxon>
        <taxon>Pezizomycotina</taxon>
        <taxon>Sordariomycetes</taxon>
        <taxon>Hypocreomycetidae</taxon>
        <taxon>Hypocreales</taxon>
        <taxon>Bionectriaceae</taxon>
        <taxon>Clonostachys</taxon>
    </lineage>
</organism>
<dbReference type="InterPro" id="IPR032633">
    <property type="entry name" value="ThiJ-like"/>
</dbReference>
<name>A0A0B7KNZ4_BIOOC</name>
<dbReference type="Gene3D" id="3.40.50.880">
    <property type="match status" value="1"/>
</dbReference>
<dbReference type="SUPFAM" id="SSF52317">
    <property type="entry name" value="Class I glutamine amidotransferase-like"/>
    <property type="match status" value="1"/>
</dbReference>
<evidence type="ECO:0000313" key="1">
    <source>
        <dbReference type="EMBL" id="CEO56506.1"/>
    </source>
</evidence>
<dbReference type="Pfam" id="PF17124">
    <property type="entry name" value="ThiJ_like"/>
    <property type="match status" value="1"/>
</dbReference>
<dbReference type="InterPro" id="IPR029062">
    <property type="entry name" value="Class_I_gatase-like"/>
</dbReference>
<dbReference type="EMBL" id="CDPU01000068">
    <property type="protein sequence ID" value="CEO56506.1"/>
    <property type="molecule type" value="Genomic_DNA"/>
</dbReference>
<dbReference type="PANTHER" id="PTHR43068:SF1">
    <property type="entry name" value="SLR1854 PROTEIN"/>
    <property type="match status" value="1"/>
</dbReference>
<reference evidence="1" key="1">
    <citation type="submission" date="2015-01" db="EMBL/GenBank/DDBJ databases">
        <authorList>
            <person name="Durling Mikael"/>
        </authorList>
    </citation>
    <scope>NUCLEOTIDE SEQUENCE</scope>
</reference>
<evidence type="ECO:0008006" key="2">
    <source>
        <dbReference type="Google" id="ProtNLM"/>
    </source>
</evidence>
<protein>
    <recommendedName>
        <fullName evidence="2">DJ-1/PfpI domain-containing protein</fullName>
    </recommendedName>
</protein>
<dbReference type="AlphaFoldDB" id="A0A0B7KNZ4"/>
<sequence length="258" mass="27928">MAAPKVLIMMADYGHEPTEATVPYTAFKDAGFDVQFATENGNAPACDKLLLEGLSQKILGAKGSVLQDYAKMVASDECKQPLSWTAPGFSLDPFSLVFLPGGHDKAVVQIMDSAAVHSLLLDYFPKTRKQQSDGSTATKAVGAICHGVLVLANAKDAQGHSVLRECTTATLPARFEQVAYWGTRVFLGDYYKTYGAGSEDVEVSVKKVLADPEKQYKCSLGLSPFVVEDEAHNYISARFPGDTEKMAQRMVEVVKSFA</sequence>